<evidence type="ECO:0000313" key="3">
    <source>
        <dbReference type="Proteomes" id="UP001595921"/>
    </source>
</evidence>
<evidence type="ECO:0000256" key="1">
    <source>
        <dbReference type="SAM" id="Phobius"/>
    </source>
</evidence>
<keyword evidence="1" id="KW-0472">Membrane</keyword>
<accession>A0ABD5P8A4</accession>
<reference evidence="2 3" key="1">
    <citation type="journal article" date="2019" name="Int. J. Syst. Evol. Microbiol.">
        <title>The Global Catalogue of Microorganisms (GCM) 10K type strain sequencing project: providing services to taxonomists for standard genome sequencing and annotation.</title>
        <authorList>
            <consortium name="The Broad Institute Genomics Platform"/>
            <consortium name="The Broad Institute Genome Sequencing Center for Infectious Disease"/>
            <person name="Wu L."/>
            <person name="Ma J."/>
        </authorList>
    </citation>
    <scope>NUCLEOTIDE SEQUENCE [LARGE SCALE GENOMIC DNA]</scope>
    <source>
        <strain evidence="2 3">CGMCC 1.12553</strain>
    </source>
</reference>
<protein>
    <submittedName>
        <fullName evidence="2">Uncharacterized protein</fullName>
    </submittedName>
</protein>
<dbReference type="EMBL" id="JBHSDS010000003">
    <property type="protein sequence ID" value="MFC4357131.1"/>
    <property type="molecule type" value="Genomic_DNA"/>
</dbReference>
<dbReference type="AlphaFoldDB" id="A0ABD5P8A4"/>
<gene>
    <name evidence="2" type="ORF">ACFO0N_04105</name>
</gene>
<dbReference type="RefSeq" id="WP_267622569.1">
    <property type="nucleotide sequence ID" value="NZ_JAODIW010000006.1"/>
</dbReference>
<dbReference type="Proteomes" id="UP001595921">
    <property type="component" value="Unassembled WGS sequence"/>
</dbReference>
<name>A0ABD5P8A4_9EURY</name>
<evidence type="ECO:0000313" key="2">
    <source>
        <dbReference type="EMBL" id="MFC4357131.1"/>
    </source>
</evidence>
<feature type="transmembrane region" description="Helical" evidence="1">
    <location>
        <begin position="110"/>
        <end position="131"/>
    </location>
</feature>
<keyword evidence="3" id="KW-1185">Reference proteome</keyword>
<keyword evidence="1" id="KW-1133">Transmembrane helix</keyword>
<keyword evidence="1" id="KW-0812">Transmembrane</keyword>
<comment type="caution">
    <text evidence="2">The sequence shown here is derived from an EMBL/GenBank/DDBJ whole genome shotgun (WGS) entry which is preliminary data.</text>
</comment>
<feature type="transmembrane region" description="Helical" evidence="1">
    <location>
        <begin position="66"/>
        <end position="90"/>
    </location>
</feature>
<proteinExistence type="predicted"/>
<feature type="transmembrane region" description="Helical" evidence="1">
    <location>
        <begin position="35"/>
        <end position="54"/>
    </location>
</feature>
<sequence>MPVRSTARFGVATVGLVALTLPLAVLLPADPVTTVGVRSMLVIGVSLVLAAGYARGRRSLRRLAAFIVVVQFLSMTLVPGFVLGYAALAALRSVPGGLVLLGLINRLVSVVRPVGTTVVVVSRYGLAYYVVYREGSEALTRWLPV</sequence>
<feature type="transmembrane region" description="Helical" evidence="1">
    <location>
        <begin position="7"/>
        <end position="29"/>
    </location>
</feature>
<organism evidence="2 3">
    <name type="scientific">Halobium salinum</name>
    <dbReference type="NCBI Taxonomy" id="1364940"/>
    <lineage>
        <taxon>Archaea</taxon>
        <taxon>Methanobacteriati</taxon>
        <taxon>Methanobacteriota</taxon>
        <taxon>Stenosarchaea group</taxon>
        <taxon>Halobacteria</taxon>
        <taxon>Halobacteriales</taxon>
        <taxon>Haloferacaceae</taxon>
        <taxon>Halobium</taxon>
    </lineage>
</organism>